<dbReference type="PROSITE" id="PS50005">
    <property type="entry name" value="TPR"/>
    <property type="match status" value="1"/>
</dbReference>
<dbReference type="Proteomes" id="UP000823632">
    <property type="component" value="Unassembled WGS sequence"/>
</dbReference>
<sequence>MKKDAFEKAMGKYYLVTKADSKNVYAITQIARIHDLKLEDKYAKKYYFMAFNIEPKNPHVNYHFGEFYFKRDKLEKAVIHYLIAYNNGYQRNYNLNCRLAIAYDKLGDLKKAKKYYETALNLNPQQQVIKSRLEKINNTDYENSEYYRNIIRE</sequence>
<evidence type="ECO:0000256" key="1">
    <source>
        <dbReference type="PROSITE-ProRule" id="PRU00339"/>
    </source>
</evidence>
<dbReference type="SUPFAM" id="SSF48452">
    <property type="entry name" value="TPR-like"/>
    <property type="match status" value="1"/>
</dbReference>
<dbReference type="Gene3D" id="1.25.40.10">
    <property type="entry name" value="Tetratricopeptide repeat domain"/>
    <property type="match status" value="2"/>
</dbReference>
<reference evidence="2" key="2">
    <citation type="journal article" date="2021" name="PeerJ">
        <title>Extensive microbial diversity within the chicken gut microbiome revealed by metagenomics and culture.</title>
        <authorList>
            <person name="Gilroy R."/>
            <person name="Ravi A."/>
            <person name="Getino M."/>
            <person name="Pursley I."/>
            <person name="Horton D.L."/>
            <person name="Alikhan N.F."/>
            <person name="Baker D."/>
            <person name="Gharbi K."/>
            <person name="Hall N."/>
            <person name="Watson M."/>
            <person name="Adriaenssens E.M."/>
            <person name="Foster-Nyarko E."/>
            <person name="Jarju S."/>
            <person name="Secka A."/>
            <person name="Antonio M."/>
            <person name="Oren A."/>
            <person name="Chaudhuri R.R."/>
            <person name="La Ragione R."/>
            <person name="Hildebrand F."/>
            <person name="Pallen M.J."/>
        </authorList>
    </citation>
    <scope>NUCLEOTIDE SEQUENCE</scope>
    <source>
        <strain evidence="2">10192</strain>
    </source>
</reference>
<dbReference type="AlphaFoldDB" id="A0A9D9DPB7"/>
<evidence type="ECO:0000313" key="3">
    <source>
        <dbReference type="Proteomes" id="UP000823632"/>
    </source>
</evidence>
<dbReference type="Pfam" id="PF13181">
    <property type="entry name" value="TPR_8"/>
    <property type="match status" value="1"/>
</dbReference>
<dbReference type="SMART" id="SM00028">
    <property type="entry name" value="TPR"/>
    <property type="match status" value="3"/>
</dbReference>
<gene>
    <name evidence="2" type="ORF">IAC76_08265</name>
</gene>
<protein>
    <submittedName>
        <fullName evidence="2">Tetratricopeptide repeat protein</fullName>
    </submittedName>
</protein>
<feature type="repeat" description="TPR" evidence="1">
    <location>
        <begin position="93"/>
        <end position="126"/>
    </location>
</feature>
<dbReference type="InterPro" id="IPR019734">
    <property type="entry name" value="TPR_rpt"/>
</dbReference>
<comment type="caution">
    <text evidence="2">The sequence shown here is derived from an EMBL/GenBank/DDBJ whole genome shotgun (WGS) entry which is preliminary data.</text>
</comment>
<dbReference type="InterPro" id="IPR011990">
    <property type="entry name" value="TPR-like_helical_dom_sf"/>
</dbReference>
<accession>A0A9D9DPB7</accession>
<dbReference type="EMBL" id="JADIND010000186">
    <property type="protein sequence ID" value="MBO8431364.1"/>
    <property type="molecule type" value="Genomic_DNA"/>
</dbReference>
<reference evidence="2" key="1">
    <citation type="submission" date="2020-10" db="EMBL/GenBank/DDBJ databases">
        <authorList>
            <person name="Gilroy R."/>
        </authorList>
    </citation>
    <scope>NUCLEOTIDE SEQUENCE</scope>
    <source>
        <strain evidence="2">10192</strain>
    </source>
</reference>
<organism evidence="2 3">
    <name type="scientific">Candidatus Scatousia excrementipullorum</name>
    <dbReference type="NCBI Taxonomy" id="2840936"/>
    <lineage>
        <taxon>Bacteria</taxon>
        <taxon>Candidatus Scatousia</taxon>
    </lineage>
</organism>
<evidence type="ECO:0000313" key="2">
    <source>
        <dbReference type="EMBL" id="MBO8431364.1"/>
    </source>
</evidence>
<proteinExistence type="predicted"/>
<name>A0A9D9DPB7_9BACT</name>
<keyword evidence="1" id="KW-0802">TPR repeat</keyword>